<evidence type="ECO:0000259" key="15">
    <source>
        <dbReference type="PROSITE" id="PS51194"/>
    </source>
</evidence>
<dbReference type="Pfam" id="PF03461">
    <property type="entry name" value="TRCF"/>
    <property type="match status" value="1"/>
</dbReference>
<evidence type="ECO:0000313" key="17">
    <source>
        <dbReference type="Proteomes" id="UP001155182"/>
    </source>
</evidence>
<protein>
    <recommendedName>
        <fullName evidence="12 13">Transcription-repair-coupling factor</fullName>
        <shortName evidence="13">TRCF</shortName>
        <ecNumber evidence="13">3.6.4.-</ecNumber>
    </recommendedName>
</protein>
<dbReference type="InterPro" id="IPR014001">
    <property type="entry name" value="Helicase_ATP-bd"/>
</dbReference>
<dbReference type="EC" id="3.6.4.-" evidence="13"/>
<dbReference type="InterPro" id="IPR001650">
    <property type="entry name" value="Helicase_C-like"/>
</dbReference>
<reference evidence="16" key="1">
    <citation type="submission" date="2022-06" db="EMBL/GenBank/DDBJ databases">
        <title>Solitalea sp. MAHUQ-68 isolated from rhizospheric soil.</title>
        <authorList>
            <person name="Huq M.A."/>
        </authorList>
    </citation>
    <scope>NUCLEOTIDE SEQUENCE</scope>
    <source>
        <strain evidence="16">MAHUQ-68</strain>
    </source>
</reference>
<dbReference type="GO" id="GO:0016787">
    <property type="term" value="F:hydrolase activity"/>
    <property type="evidence" value="ECO:0007669"/>
    <property type="project" value="UniProtKB-KW"/>
</dbReference>
<dbReference type="Gene3D" id="2.40.10.170">
    <property type="match status" value="1"/>
</dbReference>
<evidence type="ECO:0000256" key="3">
    <source>
        <dbReference type="ARBA" id="ARBA00022741"/>
    </source>
</evidence>
<accession>A0A9X2F393</accession>
<keyword evidence="6" id="KW-0347">Helicase</keyword>
<sequence length="1126" mass="129056">MQTIQEILALYQNDQRVQQLASNLQLSQQRIHLKGLIGSSDAIIANALRTQTEQPFVFILPTYEEAVYFLNDLESLSGKNGLVFPASYRKPFEFIQPDSGNVLLRAEVLNEIKSKTSASKMLVTYPEALAEKVISRETLEKNTLDIKTGDKLSIEFINEFLHEYAFERVDFVYEAGQYSVRGGIVDIFSFSHDLPYRVEFFGDEVESIRTFDPEDQLSVSKMEWITIVPNVQSKLLTDNNTSFLDYIEENSVLWFKDVTFTYEIIEKGVKKAKELYKALPDDEKAMHTEWMDPKYLFEESKDTKRNIDRFSVIEFGKQFTYEATETFHFDLRPQPSFNKDFTLLQHNLNENIAEDIQNFIFADSAKQIERLYAIFADLPKEKSAKPTSDETPFTPIHLSIHEGFIDRELKVACYTDHQIFDRYYKYKARKTYTQSQSITLKELRELKPGDFVTHIDHGIGKYAGLQKIEVNGQVQESIRLIYADNDLLYVNINSLNRISKYTGKEGTQPKLNKLGTDAWDKLKKNTKKKVKDVARDLIKLYAQRKTKEGYAFMPDTYLQNELEASFIYEDTPDQEKATADLKKDMEAPHPMDRLICGDVGFGKTEVAIRAAFKAVTDSKQVAVLVPTTILASQHYRTFRERLKDFPCTIDYVNRFKSSKQIKETLKNLEEGKVDIIIGTHRLVSKDIKFKDLGLLIIDEEQKFGVTVKEKLKSLRVNVDTLTLTATPIPRTLHFSLMGARDLSIISTPPPNRQPVITELHVFNEKTIKEAVEFEVERGGQVFFVHNRVSDIHDVAGLIRKLCPGVKVCVGHGQMEGDDLEDVMTEFIEGRFDVLVATTIIEAGLDISNANTILINQAHNFGLSDLHQMRGRVGRSNKKAFCYLLSPPLSVLTPEARKRLSAIEEFSDLGSGFNVAMRDLDIRGAGNLLGSEQSGFIAEIGYEMYHKILDEAIQELKEEEFSDLFKDEKPRPFVNFTTIDTDMELLIPDEYVSSIQERYNLYNELSRVENETQLNAFATQLNDRFGPLPRQVKELLNTMRLQWLAKEIGFEKLMVKSKTLRGFFISNQQSPYFESESFTKVLHYVQTHQRNSRLKEGKNTLSITVDNIQNIQQAIDTLSELAGIEVV</sequence>
<dbReference type="AlphaFoldDB" id="A0A9X2F393"/>
<keyword evidence="2 13" id="KW-0963">Cytoplasm</keyword>
<dbReference type="SMART" id="SM00982">
    <property type="entry name" value="TRCF"/>
    <property type="match status" value="1"/>
</dbReference>
<dbReference type="PROSITE" id="PS51192">
    <property type="entry name" value="HELICASE_ATP_BIND_1"/>
    <property type="match status" value="1"/>
</dbReference>
<dbReference type="Gene3D" id="3.40.50.11180">
    <property type="match status" value="1"/>
</dbReference>
<keyword evidence="17" id="KW-1185">Reference proteome</keyword>
<keyword evidence="8 13" id="KW-0238">DNA-binding</keyword>
<evidence type="ECO:0000256" key="1">
    <source>
        <dbReference type="ARBA" id="ARBA00004496"/>
    </source>
</evidence>
<dbReference type="PROSITE" id="PS51194">
    <property type="entry name" value="HELICASE_CTER"/>
    <property type="match status" value="1"/>
</dbReference>
<feature type="domain" description="Helicase ATP-binding" evidence="14">
    <location>
        <begin position="584"/>
        <end position="745"/>
    </location>
</feature>
<evidence type="ECO:0000256" key="13">
    <source>
        <dbReference type="HAMAP-Rule" id="MF_00969"/>
    </source>
</evidence>
<dbReference type="SUPFAM" id="SSF52540">
    <property type="entry name" value="P-loop containing nucleoside triphosphate hydrolases"/>
    <property type="match status" value="4"/>
</dbReference>
<evidence type="ECO:0000256" key="10">
    <source>
        <dbReference type="ARBA" id="ARBA00061104"/>
    </source>
</evidence>
<evidence type="ECO:0000256" key="12">
    <source>
        <dbReference type="ARBA" id="ARBA00070128"/>
    </source>
</evidence>
<keyword evidence="5 13" id="KW-0378">Hydrolase</keyword>
<name>A0A9X2F393_9SPHI</name>
<proteinExistence type="inferred from homology"/>
<dbReference type="InterPro" id="IPR047112">
    <property type="entry name" value="RecG/Mfd"/>
</dbReference>
<dbReference type="InterPro" id="IPR004576">
    <property type="entry name" value="Mfd"/>
</dbReference>
<evidence type="ECO:0000256" key="9">
    <source>
        <dbReference type="ARBA" id="ARBA00023204"/>
    </source>
</evidence>
<keyword evidence="9 13" id="KW-0234">DNA repair</keyword>
<dbReference type="GO" id="GO:0005737">
    <property type="term" value="C:cytoplasm"/>
    <property type="evidence" value="ECO:0007669"/>
    <property type="project" value="UniProtKB-SubCell"/>
</dbReference>
<dbReference type="Pfam" id="PF02559">
    <property type="entry name" value="CarD_TRCF_RID"/>
    <property type="match status" value="1"/>
</dbReference>
<dbReference type="GO" id="GO:0000716">
    <property type="term" value="P:transcription-coupled nucleotide-excision repair, DNA damage recognition"/>
    <property type="evidence" value="ECO:0007669"/>
    <property type="project" value="UniProtKB-UniRule"/>
</dbReference>
<dbReference type="InterPro" id="IPR003711">
    <property type="entry name" value="CarD-like/TRCF_RID"/>
</dbReference>
<dbReference type="GO" id="GO:0005524">
    <property type="term" value="F:ATP binding"/>
    <property type="evidence" value="ECO:0007669"/>
    <property type="project" value="UniProtKB-UniRule"/>
</dbReference>
<evidence type="ECO:0000256" key="7">
    <source>
        <dbReference type="ARBA" id="ARBA00022840"/>
    </source>
</evidence>
<dbReference type="PANTHER" id="PTHR47964:SF1">
    <property type="entry name" value="ATP-DEPENDENT DNA HELICASE HOMOLOG RECG, CHLOROPLASTIC"/>
    <property type="match status" value="1"/>
</dbReference>
<dbReference type="HAMAP" id="MF_00969">
    <property type="entry name" value="TRCF"/>
    <property type="match status" value="1"/>
</dbReference>
<dbReference type="InterPro" id="IPR037235">
    <property type="entry name" value="TRCF-like_C_D7"/>
</dbReference>
<evidence type="ECO:0000256" key="11">
    <source>
        <dbReference type="ARBA" id="ARBA00061399"/>
    </source>
</evidence>
<keyword evidence="4 13" id="KW-0227">DNA damage</keyword>
<keyword evidence="7 13" id="KW-0067">ATP-binding</keyword>
<dbReference type="SMART" id="SM01058">
    <property type="entry name" value="CarD_TRCF"/>
    <property type="match status" value="1"/>
</dbReference>
<comment type="caution">
    <text evidence="16">The sequence shown here is derived from an EMBL/GenBank/DDBJ whole genome shotgun (WGS) entry which is preliminary data.</text>
</comment>
<dbReference type="FunFam" id="3.40.50.300:FF:000546">
    <property type="entry name" value="Transcription-repair-coupling factor"/>
    <property type="match status" value="1"/>
</dbReference>
<comment type="function">
    <text evidence="13">Couples transcription and DNA repair by recognizing RNA polymerase (RNAP) stalled at DNA lesions. Mediates ATP-dependent release of RNAP and its truncated transcript from the DNA, and recruitment of nucleotide excision repair machinery to the damaged site.</text>
</comment>
<dbReference type="SMART" id="SM00487">
    <property type="entry name" value="DEXDc"/>
    <property type="match status" value="1"/>
</dbReference>
<dbReference type="SMART" id="SM00490">
    <property type="entry name" value="HELICc"/>
    <property type="match status" value="1"/>
</dbReference>
<comment type="subcellular location">
    <subcellularLocation>
        <location evidence="1 13">Cytoplasm</location>
    </subcellularLocation>
</comment>
<dbReference type="Pfam" id="PF00270">
    <property type="entry name" value="DEAD"/>
    <property type="match status" value="1"/>
</dbReference>
<dbReference type="InterPro" id="IPR041471">
    <property type="entry name" value="UvrB_inter"/>
</dbReference>
<dbReference type="InterPro" id="IPR036101">
    <property type="entry name" value="CarD-like/TRCF_RID_sf"/>
</dbReference>
<feature type="domain" description="Helicase C-terminal" evidence="15">
    <location>
        <begin position="766"/>
        <end position="920"/>
    </location>
</feature>
<evidence type="ECO:0000256" key="5">
    <source>
        <dbReference type="ARBA" id="ARBA00022801"/>
    </source>
</evidence>
<dbReference type="GO" id="GO:0006355">
    <property type="term" value="P:regulation of DNA-templated transcription"/>
    <property type="evidence" value="ECO:0007669"/>
    <property type="project" value="UniProtKB-UniRule"/>
</dbReference>
<dbReference type="RefSeq" id="WP_252588085.1">
    <property type="nucleotide sequence ID" value="NZ_JAMWYS010000036.1"/>
</dbReference>
<dbReference type="PANTHER" id="PTHR47964">
    <property type="entry name" value="ATP-DEPENDENT DNA HELICASE HOMOLOG RECG, CHLOROPLASTIC"/>
    <property type="match status" value="1"/>
</dbReference>
<dbReference type="EMBL" id="JAMWYS010000036">
    <property type="protein sequence ID" value="MCO4293430.1"/>
    <property type="molecule type" value="Genomic_DNA"/>
</dbReference>
<dbReference type="NCBIfam" id="TIGR00580">
    <property type="entry name" value="mfd"/>
    <property type="match status" value="1"/>
</dbReference>
<comment type="similarity">
    <text evidence="11 13">In the C-terminal section; belongs to the helicase family. RecG subfamily.</text>
</comment>
<dbReference type="InterPro" id="IPR005118">
    <property type="entry name" value="TRCF_C"/>
</dbReference>
<dbReference type="InterPro" id="IPR011545">
    <property type="entry name" value="DEAD/DEAH_box_helicase_dom"/>
</dbReference>
<dbReference type="SUPFAM" id="SSF143517">
    <property type="entry name" value="TRCF domain-like"/>
    <property type="match status" value="1"/>
</dbReference>
<dbReference type="GO" id="GO:0003678">
    <property type="term" value="F:DNA helicase activity"/>
    <property type="evidence" value="ECO:0007669"/>
    <property type="project" value="TreeGrafter"/>
</dbReference>
<evidence type="ECO:0000256" key="8">
    <source>
        <dbReference type="ARBA" id="ARBA00023125"/>
    </source>
</evidence>
<dbReference type="CDD" id="cd17991">
    <property type="entry name" value="DEXHc_TRCF"/>
    <property type="match status" value="1"/>
</dbReference>
<evidence type="ECO:0000256" key="4">
    <source>
        <dbReference type="ARBA" id="ARBA00022763"/>
    </source>
</evidence>
<evidence type="ECO:0000259" key="14">
    <source>
        <dbReference type="PROSITE" id="PS51192"/>
    </source>
</evidence>
<dbReference type="Pfam" id="PF17757">
    <property type="entry name" value="UvrB_inter"/>
    <property type="match status" value="1"/>
</dbReference>
<dbReference type="Gene3D" id="3.40.50.300">
    <property type="entry name" value="P-loop containing nucleotide triphosphate hydrolases"/>
    <property type="match status" value="2"/>
</dbReference>
<dbReference type="GO" id="GO:0003684">
    <property type="term" value="F:damaged DNA binding"/>
    <property type="evidence" value="ECO:0007669"/>
    <property type="project" value="InterPro"/>
</dbReference>
<dbReference type="Pfam" id="PF00271">
    <property type="entry name" value="Helicase_C"/>
    <property type="match status" value="1"/>
</dbReference>
<evidence type="ECO:0000256" key="2">
    <source>
        <dbReference type="ARBA" id="ARBA00022490"/>
    </source>
</evidence>
<gene>
    <name evidence="13 16" type="primary">mfd</name>
    <name evidence="16" type="ORF">NF867_11195</name>
</gene>
<evidence type="ECO:0000313" key="16">
    <source>
        <dbReference type="EMBL" id="MCO4293430.1"/>
    </source>
</evidence>
<comment type="similarity">
    <text evidence="10 13">In the N-terminal section; belongs to the UvrB family.</text>
</comment>
<keyword evidence="3 13" id="KW-0547">Nucleotide-binding</keyword>
<dbReference type="Gene3D" id="3.90.1150.50">
    <property type="entry name" value="Transcription-repair-coupling factor, D7 domain"/>
    <property type="match status" value="1"/>
</dbReference>
<evidence type="ECO:0000256" key="6">
    <source>
        <dbReference type="ARBA" id="ARBA00022806"/>
    </source>
</evidence>
<dbReference type="SUPFAM" id="SSF141259">
    <property type="entry name" value="CarD-like"/>
    <property type="match status" value="1"/>
</dbReference>
<dbReference type="InterPro" id="IPR027417">
    <property type="entry name" value="P-loop_NTPase"/>
</dbReference>
<organism evidence="16 17">
    <name type="scientific">Solitalea agri</name>
    <dbReference type="NCBI Taxonomy" id="2953739"/>
    <lineage>
        <taxon>Bacteria</taxon>
        <taxon>Pseudomonadati</taxon>
        <taxon>Bacteroidota</taxon>
        <taxon>Sphingobacteriia</taxon>
        <taxon>Sphingobacteriales</taxon>
        <taxon>Sphingobacteriaceae</taxon>
        <taxon>Solitalea</taxon>
    </lineage>
</organism>
<dbReference type="Proteomes" id="UP001155182">
    <property type="component" value="Unassembled WGS sequence"/>
</dbReference>
<dbReference type="Gene3D" id="3.30.2060.10">
    <property type="entry name" value="Penicillin-binding protein 1b domain"/>
    <property type="match status" value="1"/>
</dbReference>